<dbReference type="AlphaFoldDB" id="S9RWN5"/>
<sequence length="439" mass="46946">MTTISAFRNPTGSVAMFVLLAGAVAAQEGNDALYQAAVAEARRIAEGQDLSGYVEMIGQNSGVEGQTLEQVYAAFEEGTGVEIRYTGTPDQTAIVQSRLQAGNPPDVADLQLGMAQDFAERGLLADLSSAFGDELAANFSEMLLSTATHDGKVFGVYQGLNPFMLWYNPQAYAGPRPPQDWQAIVEWTESEAEAGRTAWCAAQGAGASSGFSGAQMIENIFLKKYGPDLYRQWGAGELPWTSAEVRDAFEEFGRVIAADGHLQGGAIGAISTSIATGYNPLTADPPGCSLVLWGAWVPGLIGESARPGETIDFFRVPASDPAYDSYELFQSALAVGFNDRPETKAFLRFMASTPAQTYLASLNRWPVANRNVPVDTYPSPLLREIATEFLGPDGVEFAAGPNLMASAATSTAFYRGVVSYMQDPSSLDRILETIEATTE</sequence>
<dbReference type="PATRIC" id="fig|1123069.3.peg.3266"/>
<dbReference type="EMBL" id="AOLV01000041">
    <property type="protein sequence ID" value="EPX82440.1"/>
    <property type="molecule type" value="Genomic_DNA"/>
</dbReference>
<accession>S9RWN5</accession>
<dbReference type="Pfam" id="PF01547">
    <property type="entry name" value="SBP_bac_1"/>
    <property type="match status" value="1"/>
</dbReference>
<dbReference type="HOGENOM" id="CLU_027068_0_0_5"/>
<feature type="signal peptide" evidence="4">
    <location>
        <begin position="1"/>
        <end position="26"/>
    </location>
</feature>
<evidence type="ECO:0000256" key="1">
    <source>
        <dbReference type="ARBA" id="ARBA00004418"/>
    </source>
</evidence>
<dbReference type="InterPro" id="IPR006059">
    <property type="entry name" value="SBP"/>
</dbReference>
<keyword evidence="5" id="KW-0762">Sugar transport</keyword>
<evidence type="ECO:0000256" key="2">
    <source>
        <dbReference type="ARBA" id="ARBA00008520"/>
    </source>
</evidence>
<reference evidence="5 6" key="1">
    <citation type="journal article" date="2013" name="Stand. Genomic Sci.">
        <title>Genome sequence of the reddish-pigmented Rubellimicrobium thermophilum type strain (DSM 16684(T)), a member of the Roseobacter clade.</title>
        <authorList>
            <person name="Fiebig A."/>
            <person name="Riedel T."/>
            <person name="Gronow S."/>
            <person name="Petersen J."/>
            <person name="Klenk H.P."/>
            <person name="Goker M."/>
        </authorList>
    </citation>
    <scope>NUCLEOTIDE SEQUENCE [LARGE SCALE GENOMIC DNA]</scope>
    <source>
        <strain evidence="5 6">DSM 16684</strain>
    </source>
</reference>
<dbReference type="SUPFAM" id="SSF53850">
    <property type="entry name" value="Periplasmic binding protein-like II"/>
    <property type="match status" value="1"/>
</dbReference>
<organism evidence="5 6">
    <name type="scientific">Rubellimicrobium thermophilum DSM 16684</name>
    <dbReference type="NCBI Taxonomy" id="1123069"/>
    <lineage>
        <taxon>Bacteria</taxon>
        <taxon>Pseudomonadati</taxon>
        <taxon>Pseudomonadota</taxon>
        <taxon>Alphaproteobacteria</taxon>
        <taxon>Rhodobacterales</taxon>
        <taxon>Roseobacteraceae</taxon>
        <taxon>Rubellimicrobium</taxon>
    </lineage>
</organism>
<keyword evidence="4" id="KW-0732">Signal</keyword>
<comment type="subcellular location">
    <subcellularLocation>
        <location evidence="1">Periplasm</location>
    </subcellularLocation>
</comment>
<evidence type="ECO:0000313" key="6">
    <source>
        <dbReference type="Proteomes" id="UP000015346"/>
    </source>
</evidence>
<dbReference type="InterPro" id="IPR050490">
    <property type="entry name" value="Bact_solute-bd_prot1"/>
</dbReference>
<dbReference type="Proteomes" id="UP000015346">
    <property type="component" value="Unassembled WGS sequence"/>
</dbReference>
<feature type="chain" id="PRO_5004568994" evidence="4">
    <location>
        <begin position="27"/>
        <end position="439"/>
    </location>
</feature>
<name>S9RWN5_9RHOB</name>
<dbReference type="PANTHER" id="PTHR43649">
    <property type="entry name" value="ARABINOSE-BINDING PROTEIN-RELATED"/>
    <property type="match status" value="1"/>
</dbReference>
<dbReference type="STRING" id="1123069.ruthe_03297"/>
<protein>
    <submittedName>
        <fullName evidence="5">ABC-type sugar transport system, periplasmic component</fullName>
    </submittedName>
</protein>
<dbReference type="PANTHER" id="PTHR43649:SF29">
    <property type="entry name" value="OSMOPROTECTIVE COMPOUNDS-BINDING PROTEIN GGTB"/>
    <property type="match status" value="1"/>
</dbReference>
<comment type="similarity">
    <text evidence="2">Belongs to the bacterial solute-binding protein 1 family.</text>
</comment>
<dbReference type="GO" id="GO:0042597">
    <property type="term" value="C:periplasmic space"/>
    <property type="evidence" value="ECO:0007669"/>
    <property type="project" value="UniProtKB-SubCell"/>
</dbReference>
<gene>
    <name evidence="5" type="ORF">ruthe_03297</name>
</gene>
<evidence type="ECO:0000313" key="5">
    <source>
        <dbReference type="EMBL" id="EPX82440.1"/>
    </source>
</evidence>
<proteinExistence type="inferred from homology"/>
<keyword evidence="6" id="KW-1185">Reference proteome</keyword>
<dbReference type="Gene3D" id="3.40.190.10">
    <property type="entry name" value="Periplasmic binding protein-like II"/>
    <property type="match status" value="2"/>
</dbReference>
<evidence type="ECO:0000256" key="3">
    <source>
        <dbReference type="ARBA" id="ARBA00022448"/>
    </source>
</evidence>
<evidence type="ECO:0000256" key="4">
    <source>
        <dbReference type="SAM" id="SignalP"/>
    </source>
</evidence>
<comment type="caution">
    <text evidence="5">The sequence shown here is derived from an EMBL/GenBank/DDBJ whole genome shotgun (WGS) entry which is preliminary data.</text>
</comment>
<keyword evidence="3" id="KW-0813">Transport</keyword>